<dbReference type="InterPro" id="IPR031322">
    <property type="entry name" value="Shikimate/glucono_kinase"/>
</dbReference>
<accession>A0A9N9IE46</accession>
<dbReference type="AlphaFoldDB" id="A0A9N9IE46"/>
<dbReference type="GO" id="GO:0005737">
    <property type="term" value="C:cytoplasm"/>
    <property type="evidence" value="ECO:0007669"/>
    <property type="project" value="TreeGrafter"/>
</dbReference>
<evidence type="ECO:0000256" key="7">
    <source>
        <dbReference type="ARBA" id="ARBA00022840"/>
    </source>
</evidence>
<comment type="pathway">
    <text evidence="1 9">Carbohydrate acid metabolism; D-gluconate degradation.</text>
</comment>
<comment type="similarity">
    <text evidence="2 9">Belongs to the gluconokinase GntK/GntV family.</text>
</comment>
<comment type="caution">
    <text evidence="10">The sequence shown here is derived from an EMBL/GenBank/DDBJ whole genome shotgun (WGS) entry which is preliminary data.</text>
</comment>
<dbReference type="GO" id="GO:0005524">
    <property type="term" value="F:ATP binding"/>
    <property type="evidence" value="ECO:0007669"/>
    <property type="project" value="UniProtKB-KW"/>
</dbReference>
<evidence type="ECO:0000256" key="4">
    <source>
        <dbReference type="ARBA" id="ARBA00022679"/>
    </source>
</evidence>
<dbReference type="Proteomes" id="UP000789405">
    <property type="component" value="Unassembled WGS sequence"/>
</dbReference>
<dbReference type="InterPro" id="IPR027417">
    <property type="entry name" value="P-loop_NTPase"/>
</dbReference>
<keyword evidence="11" id="KW-1185">Reference proteome</keyword>
<evidence type="ECO:0000256" key="1">
    <source>
        <dbReference type="ARBA" id="ARBA00004875"/>
    </source>
</evidence>
<reference evidence="10" key="1">
    <citation type="submission" date="2021-06" db="EMBL/GenBank/DDBJ databases">
        <authorList>
            <person name="Kallberg Y."/>
            <person name="Tangrot J."/>
            <person name="Rosling A."/>
        </authorList>
    </citation>
    <scope>NUCLEOTIDE SEQUENCE</scope>
    <source>
        <strain evidence="10">MA453B</strain>
    </source>
</reference>
<dbReference type="SUPFAM" id="SSF52540">
    <property type="entry name" value="P-loop containing nucleoside triphosphate hydrolases"/>
    <property type="match status" value="1"/>
</dbReference>
<dbReference type="PROSITE" id="PS51257">
    <property type="entry name" value="PROKAR_LIPOPROTEIN"/>
    <property type="match status" value="1"/>
</dbReference>
<keyword evidence="7 9" id="KW-0067">ATP-binding</keyword>
<evidence type="ECO:0000313" key="10">
    <source>
        <dbReference type="EMBL" id="CAG8733162.1"/>
    </source>
</evidence>
<sequence>MSKATRYFEPSQTQVFIFMGTSGCGKSFFGKLISQELKVPFIEGDELHSESNINKMKSKIPLEDSDRYPWLQAIIDKVTKLANEKNSSCILVSCSALKISYRNVLRKNLIEQNIIVWFIYLKVDIQILKERMQKREGHFMEADMLESQFKDLEEPNNEENTVTVEANNNADLVKKIIVENMSMQ</sequence>
<dbReference type="GO" id="GO:0005975">
    <property type="term" value="P:carbohydrate metabolic process"/>
    <property type="evidence" value="ECO:0007669"/>
    <property type="project" value="InterPro"/>
</dbReference>
<dbReference type="PANTHER" id="PTHR43442:SF3">
    <property type="entry name" value="GLUCONOKINASE-RELATED"/>
    <property type="match status" value="1"/>
</dbReference>
<proteinExistence type="inferred from homology"/>
<evidence type="ECO:0000313" key="11">
    <source>
        <dbReference type="Proteomes" id="UP000789405"/>
    </source>
</evidence>
<evidence type="ECO:0000256" key="6">
    <source>
        <dbReference type="ARBA" id="ARBA00022777"/>
    </source>
</evidence>
<evidence type="ECO:0000256" key="9">
    <source>
        <dbReference type="RuleBase" id="RU363066"/>
    </source>
</evidence>
<protein>
    <recommendedName>
        <fullName evidence="3 9">Gluconokinase</fullName>
        <ecNumber evidence="3 9">2.7.1.12</ecNumber>
    </recommendedName>
</protein>
<dbReference type="CDD" id="cd02021">
    <property type="entry name" value="GntK"/>
    <property type="match status" value="1"/>
</dbReference>
<dbReference type="NCBIfam" id="TIGR01313">
    <property type="entry name" value="therm_gnt_kin"/>
    <property type="match status" value="1"/>
</dbReference>
<keyword evidence="4 9" id="KW-0808">Transferase</keyword>
<organism evidence="10 11">
    <name type="scientific">Dentiscutata erythropus</name>
    <dbReference type="NCBI Taxonomy" id="1348616"/>
    <lineage>
        <taxon>Eukaryota</taxon>
        <taxon>Fungi</taxon>
        <taxon>Fungi incertae sedis</taxon>
        <taxon>Mucoromycota</taxon>
        <taxon>Glomeromycotina</taxon>
        <taxon>Glomeromycetes</taxon>
        <taxon>Diversisporales</taxon>
        <taxon>Gigasporaceae</taxon>
        <taxon>Dentiscutata</taxon>
    </lineage>
</organism>
<evidence type="ECO:0000256" key="8">
    <source>
        <dbReference type="ARBA" id="ARBA00048090"/>
    </source>
</evidence>
<dbReference type="EMBL" id="CAJVPY010012294">
    <property type="protein sequence ID" value="CAG8733162.1"/>
    <property type="molecule type" value="Genomic_DNA"/>
</dbReference>
<name>A0A9N9IE46_9GLOM</name>
<evidence type="ECO:0000256" key="5">
    <source>
        <dbReference type="ARBA" id="ARBA00022741"/>
    </source>
</evidence>
<dbReference type="Pfam" id="PF01202">
    <property type="entry name" value="SKI"/>
    <property type="match status" value="1"/>
</dbReference>
<keyword evidence="6 9" id="KW-0418">Kinase</keyword>
<evidence type="ECO:0000256" key="2">
    <source>
        <dbReference type="ARBA" id="ARBA00008420"/>
    </source>
</evidence>
<dbReference type="InterPro" id="IPR006001">
    <property type="entry name" value="Therm_gnt_kin"/>
</dbReference>
<comment type="catalytic activity">
    <reaction evidence="8 9">
        <text>D-gluconate + ATP = 6-phospho-D-gluconate + ADP + H(+)</text>
        <dbReference type="Rhea" id="RHEA:19433"/>
        <dbReference type="ChEBI" id="CHEBI:15378"/>
        <dbReference type="ChEBI" id="CHEBI:18391"/>
        <dbReference type="ChEBI" id="CHEBI:30616"/>
        <dbReference type="ChEBI" id="CHEBI:58759"/>
        <dbReference type="ChEBI" id="CHEBI:456216"/>
        <dbReference type="EC" id="2.7.1.12"/>
    </reaction>
</comment>
<evidence type="ECO:0000256" key="3">
    <source>
        <dbReference type="ARBA" id="ARBA00012054"/>
    </source>
</evidence>
<dbReference type="OrthoDB" id="275177at2759"/>
<dbReference type="EC" id="2.7.1.12" evidence="3 9"/>
<dbReference type="Gene3D" id="3.40.50.300">
    <property type="entry name" value="P-loop containing nucleotide triphosphate hydrolases"/>
    <property type="match status" value="1"/>
</dbReference>
<gene>
    <name evidence="10" type="ORF">DERYTH_LOCUS15304</name>
</gene>
<dbReference type="PANTHER" id="PTHR43442">
    <property type="entry name" value="GLUCONOKINASE-RELATED"/>
    <property type="match status" value="1"/>
</dbReference>
<keyword evidence="5 9" id="KW-0547">Nucleotide-binding</keyword>
<dbReference type="GO" id="GO:0046316">
    <property type="term" value="F:gluconokinase activity"/>
    <property type="evidence" value="ECO:0007669"/>
    <property type="project" value="UniProtKB-EC"/>
</dbReference>